<dbReference type="PANTHER" id="PTHR10696:SF25">
    <property type="entry name" value="OXIDOREDUCTASE AIM17-RELATED"/>
    <property type="match status" value="1"/>
</dbReference>
<dbReference type="Gene3D" id="3.60.130.10">
    <property type="entry name" value="Clavaminate synthase-like"/>
    <property type="match status" value="1"/>
</dbReference>
<proteinExistence type="inferred from homology"/>
<comment type="similarity">
    <text evidence="3">Belongs to the gamma-BBH/TMLD family.</text>
</comment>
<evidence type="ECO:0000313" key="12">
    <source>
        <dbReference type="Proteomes" id="UP000030746"/>
    </source>
</evidence>
<evidence type="ECO:0000256" key="8">
    <source>
        <dbReference type="ARBA" id="ARBA00023004"/>
    </source>
</evidence>
<evidence type="ECO:0008006" key="13">
    <source>
        <dbReference type="Google" id="ProtNLM"/>
    </source>
</evidence>
<organism evidence="11 12">
    <name type="scientific">Lottia gigantea</name>
    <name type="common">Giant owl limpet</name>
    <dbReference type="NCBI Taxonomy" id="225164"/>
    <lineage>
        <taxon>Eukaryota</taxon>
        <taxon>Metazoa</taxon>
        <taxon>Spiralia</taxon>
        <taxon>Lophotrochozoa</taxon>
        <taxon>Mollusca</taxon>
        <taxon>Gastropoda</taxon>
        <taxon>Patellogastropoda</taxon>
        <taxon>Lottioidea</taxon>
        <taxon>Lottiidae</taxon>
        <taxon>Lottia</taxon>
    </lineage>
</organism>
<keyword evidence="8" id="KW-0408">Iron</keyword>
<dbReference type="CDD" id="cd00250">
    <property type="entry name" value="CAS_like"/>
    <property type="match status" value="1"/>
</dbReference>
<dbReference type="SUPFAM" id="SSF51197">
    <property type="entry name" value="Clavaminate synthase-like"/>
    <property type="match status" value="1"/>
</dbReference>
<dbReference type="AlphaFoldDB" id="V4CMW3"/>
<reference evidence="11 12" key="1">
    <citation type="journal article" date="2013" name="Nature">
        <title>Insights into bilaterian evolution from three spiralian genomes.</title>
        <authorList>
            <person name="Simakov O."/>
            <person name="Marletaz F."/>
            <person name="Cho S.J."/>
            <person name="Edsinger-Gonzales E."/>
            <person name="Havlak P."/>
            <person name="Hellsten U."/>
            <person name="Kuo D.H."/>
            <person name="Larsson T."/>
            <person name="Lv J."/>
            <person name="Arendt D."/>
            <person name="Savage R."/>
            <person name="Osoegawa K."/>
            <person name="de Jong P."/>
            <person name="Grimwood J."/>
            <person name="Chapman J.A."/>
            <person name="Shapiro H."/>
            <person name="Aerts A."/>
            <person name="Otillar R.P."/>
            <person name="Terry A.Y."/>
            <person name="Boore J.L."/>
            <person name="Grigoriev I.V."/>
            <person name="Lindberg D.R."/>
            <person name="Seaver E.C."/>
            <person name="Weisblat D.A."/>
            <person name="Putnam N.H."/>
            <person name="Rokhsar D.S."/>
        </authorList>
    </citation>
    <scope>NUCLEOTIDE SEQUENCE [LARGE SCALE GENOMIC DNA]</scope>
</reference>
<evidence type="ECO:0000313" key="11">
    <source>
        <dbReference type="EMBL" id="ESP03720.1"/>
    </source>
</evidence>
<dbReference type="Pfam" id="PF02668">
    <property type="entry name" value="TauD"/>
    <property type="match status" value="1"/>
</dbReference>
<dbReference type="InterPro" id="IPR038492">
    <property type="entry name" value="GBBH-like_N_sf"/>
</dbReference>
<dbReference type="RefSeq" id="XP_009045577.1">
    <property type="nucleotide sequence ID" value="XM_009047329.1"/>
</dbReference>
<evidence type="ECO:0000259" key="10">
    <source>
        <dbReference type="Pfam" id="PF06155"/>
    </source>
</evidence>
<protein>
    <recommendedName>
        <fullName evidence="13">Gamma-butyrobetaine dioxygenase</fullName>
    </recommendedName>
</protein>
<dbReference type="OMA" id="LQHTIYG"/>
<dbReference type="InterPro" id="IPR003819">
    <property type="entry name" value="TauD/TfdA-like"/>
</dbReference>
<evidence type="ECO:0000256" key="4">
    <source>
        <dbReference type="ARBA" id="ARBA00022723"/>
    </source>
</evidence>
<feature type="domain" description="TauD/TfdA-like" evidence="9">
    <location>
        <begin position="195"/>
        <end position="444"/>
    </location>
</feature>
<dbReference type="OrthoDB" id="406634at2759"/>
<dbReference type="GO" id="GO:0045329">
    <property type="term" value="P:carnitine biosynthetic process"/>
    <property type="evidence" value="ECO:0007669"/>
    <property type="project" value="UniProtKB-UniPathway"/>
</dbReference>
<accession>V4CMW3</accession>
<dbReference type="HOGENOM" id="CLU_021859_2_0_1"/>
<dbReference type="UniPathway" id="UPA00118"/>
<dbReference type="InterPro" id="IPR050411">
    <property type="entry name" value="AlphaKG_dependent_hydroxylases"/>
</dbReference>
<dbReference type="InterPro" id="IPR042098">
    <property type="entry name" value="TauD-like_sf"/>
</dbReference>
<keyword evidence="4" id="KW-0479">Metal-binding</keyword>
<dbReference type="GO" id="GO:0046872">
    <property type="term" value="F:metal ion binding"/>
    <property type="evidence" value="ECO:0007669"/>
    <property type="project" value="UniProtKB-KW"/>
</dbReference>
<dbReference type="PANTHER" id="PTHR10696">
    <property type="entry name" value="GAMMA-BUTYROBETAINE HYDROXYLASE-RELATED"/>
    <property type="match status" value="1"/>
</dbReference>
<keyword evidence="12" id="KW-1185">Reference proteome</keyword>
<comment type="cofactor">
    <cofactor evidence="1">
        <name>Fe(2+)</name>
        <dbReference type="ChEBI" id="CHEBI:29033"/>
    </cofactor>
</comment>
<feature type="domain" description="Gamma-butyrobetaine hydroxylase-like N-terminal" evidence="10">
    <location>
        <begin position="86"/>
        <end position="160"/>
    </location>
</feature>
<evidence type="ECO:0000259" key="9">
    <source>
        <dbReference type="Pfam" id="PF02668"/>
    </source>
</evidence>
<dbReference type="InterPro" id="IPR010376">
    <property type="entry name" value="GBBH-like_N"/>
</dbReference>
<dbReference type="Gene3D" id="3.30.2020.30">
    <property type="match status" value="1"/>
</dbReference>
<evidence type="ECO:0000256" key="6">
    <source>
        <dbReference type="ARBA" id="ARBA00022964"/>
    </source>
</evidence>
<dbReference type="EMBL" id="KB199906">
    <property type="protein sequence ID" value="ESP03720.1"/>
    <property type="molecule type" value="Genomic_DNA"/>
</dbReference>
<evidence type="ECO:0000256" key="3">
    <source>
        <dbReference type="ARBA" id="ARBA00008654"/>
    </source>
</evidence>
<keyword evidence="7" id="KW-0560">Oxidoreductase</keyword>
<evidence type="ECO:0000256" key="7">
    <source>
        <dbReference type="ARBA" id="ARBA00023002"/>
    </source>
</evidence>
<dbReference type="GO" id="GO:0016706">
    <property type="term" value="F:2-oxoglutarate-dependent dioxygenase activity"/>
    <property type="evidence" value="ECO:0007669"/>
    <property type="project" value="UniProtKB-ARBA"/>
</dbReference>
<sequence>MSSRLLLRVVKNSKDLKLARRSLMLQNAEFRTCHGGAGGKRWMFTVVMATDTTSSLYQDMIDRKIIHPAQFKAEGDSTIKSVTKLKDGKLLEIEWNSGGKHRYHSIWLRHNCHCPDCKLVVSGQQTVAIETIPSSITVQDIDISDDKVMKMVWKEGDVTHKGYIPTDYLKCYRYSGNALAEKSEAENIKFSTDTAIPEIDFKDVMETDTGLYKWLKLLGERGLCLVKNVPTISNQIREVIERVCYIQHTIYGEIFEVKSVENASNAAYLSIGLRLHMDQMTYESAPGIQLLHCLKFGEEVEGGESVFADIHHIVDVFRREHPKEFEVLCRVPVTYEIMGYYKSSGREKPVHQQIHKPMIVTNQYGHVISVAYHENLTGALQAHEDDVEPFYDAYRLLVQSVHDWPYKFYHRMRPGDMVTFQNRRALHGRNSFINRGGGERLFQGGYMNIDEFKSMLIYLHNTIGDGSRLCRMGLNDMC</sequence>
<name>V4CMW3_LOTGI</name>
<dbReference type="CTD" id="20250489"/>
<dbReference type="STRING" id="225164.V4CMW3"/>
<comment type="pathway">
    <text evidence="2">Amine and polyamine biosynthesis; carnitine biosynthesis.</text>
</comment>
<evidence type="ECO:0000256" key="1">
    <source>
        <dbReference type="ARBA" id="ARBA00001954"/>
    </source>
</evidence>
<dbReference type="Proteomes" id="UP000030746">
    <property type="component" value="Unassembled WGS sequence"/>
</dbReference>
<dbReference type="Pfam" id="PF06155">
    <property type="entry name" value="GBBH-like_N"/>
    <property type="match status" value="1"/>
</dbReference>
<dbReference type="GeneID" id="20250489"/>
<keyword evidence="6" id="KW-0223">Dioxygenase</keyword>
<gene>
    <name evidence="11" type="ORF">LOTGIDRAFT_237554</name>
</gene>
<evidence type="ECO:0000256" key="2">
    <source>
        <dbReference type="ARBA" id="ARBA00005022"/>
    </source>
</evidence>
<dbReference type="KEGG" id="lgi:LOTGIDRAFT_237554"/>
<evidence type="ECO:0000256" key="5">
    <source>
        <dbReference type="ARBA" id="ARBA00022873"/>
    </source>
</evidence>
<dbReference type="GO" id="GO:0005739">
    <property type="term" value="C:mitochondrion"/>
    <property type="evidence" value="ECO:0007669"/>
    <property type="project" value="TreeGrafter"/>
</dbReference>
<dbReference type="FunFam" id="3.30.2020.30:FF:000002">
    <property type="entry name" value="Putative gamma-butyrobetaine dioxygenase"/>
    <property type="match status" value="1"/>
</dbReference>
<keyword evidence="5" id="KW-0124">Carnitine biosynthesis</keyword>